<feature type="domain" description="DOMON" evidence="11">
    <location>
        <begin position="49"/>
        <end position="161"/>
    </location>
</feature>
<keyword evidence="5" id="KW-0249">Electron transport</keyword>
<evidence type="ECO:0000256" key="8">
    <source>
        <dbReference type="PIRSR" id="PIRSR037471-1"/>
    </source>
</evidence>
<dbReference type="CDD" id="cd09631">
    <property type="entry name" value="DOMON_DOH"/>
    <property type="match status" value="1"/>
</dbReference>
<feature type="transmembrane region" description="Helical" evidence="9">
    <location>
        <begin position="206"/>
        <end position="225"/>
    </location>
</feature>
<dbReference type="eggNOG" id="KOG4293">
    <property type="taxonomic scope" value="Eukaryota"/>
</dbReference>
<dbReference type="Gene3D" id="1.20.120.1770">
    <property type="match status" value="1"/>
</dbReference>
<feature type="transmembrane region" description="Helical" evidence="9">
    <location>
        <begin position="337"/>
        <end position="355"/>
    </location>
</feature>
<dbReference type="PROSITE" id="PS50939">
    <property type="entry name" value="CYTOCHROME_B561"/>
    <property type="match status" value="1"/>
</dbReference>
<dbReference type="SMART" id="SM00664">
    <property type="entry name" value="DoH"/>
    <property type="match status" value="1"/>
</dbReference>
<dbReference type="GO" id="GO:0016020">
    <property type="term" value="C:membrane"/>
    <property type="evidence" value="ECO:0007669"/>
    <property type="project" value="UniProtKB-SubCell"/>
</dbReference>
<feature type="signal peptide" evidence="10">
    <location>
        <begin position="1"/>
        <end position="19"/>
    </location>
</feature>
<feature type="binding site" description="axial binding residue" evidence="8">
    <location>
        <position position="309"/>
    </location>
    <ligand>
        <name>heme b</name>
        <dbReference type="ChEBI" id="CHEBI:60344"/>
        <label>1</label>
    </ligand>
    <ligandPart>
        <name>Fe</name>
        <dbReference type="ChEBI" id="CHEBI:18248"/>
    </ligandPart>
</feature>
<feature type="transmembrane region" description="Helical" evidence="9">
    <location>
        <begin position="237"/>
        <end position="261"/>
    </location>
</feature>
<evidence type="ECO:0000256" key="5">
    <source>
        <dbReference type="ARBA" id="ARBA00022982"/>
    </source>
</evidence>
<keyword evidence="6 9" id="KW-1133">Transmembrane helix</keyword>
<evidence type="ECO:0000256" key="6">
    <source>
        <dbReference type="ARBA" id="ARBA00022989"/>
    </source>
</evidence>
<dbReference type="InterPro" id="IPR045266">
    <property type="entry name" value="DOH_DOMON"/>
</dbReference>
<sequence length="363" mass="40196">MRLYFSIYFFFALITIVNAQQDSCNSTLPLNDLTYNSSLLQCVEAWTQQRFILRYAKTVDNTWSFIVSAPDLSSFIGIGFSTDGEMPRSSAIVGWIPSDGGAGVAKSYFLGGRTPAEVIPDQGDLKIVNGSLKIELVSSRIYMSFQLTVELPRENILYAVGPAGIFPSSPDFRLTEHRFKTATTINYITGSQSVVKGSPHAKLRKIHGLMNMFGWGIIIIIGALVARHMKQWDPTWFYAHIALQVTGFLLGLTGIICGLVLENRSDANNVSTHKALGITILVMGILQVMAMLARPDKQSKYRKYWNWYHHNVGRVMIILAISNIFYGIHLAKAGSAWNGGYGITVAVLALTAIGLEAKKFMKK</sequence>
<keyword evidence="7 9" id="KW-0472">Membrane</keyword>
<feature type="binding site" description="axial binding residue" evidence="8">
    <location>
        <position position="240"/>
    </location>
    <ligand>
        <name>heme b</name>
        <dbReference type="ChEBI" id="CHEBI:60344"/>
        <label>1</label>
    </ligand>
    <ligandPart>
        <name>Fe</name>
        <dbReference type="ChEBI" id="CHEBI:18248"/>
    </ligandPart>
</feature>
<evidence type="ECO:0000313" key="14">
    <source>
        <dbReference type="Proteomes" id="UP000029120"/>
    </source>
</evidence>
<dbReference type="Proteomes" id="UP000029120">
    <property type="component" value="Chromosome 3"/>
</dbReference>
<dbReference type="AlphaFoldDB" id="A0A087H7W6"/>
<evidence type="ECO:0000256" key="10">
    <source>
        <dbReference type="SAM" id="SignalP"/>
    </source>
</evidence>
<evidence type="ECO:0000256" key="9">
    <source>
        <dbReference type="SAM" id="Phobius"/>
    </source>
</evidence>
<keyword evidence="2" id="KW-0813">Transport</keyword>
<dbReference type="InterPro" id="IPR005018">
    <property type="entry name" value="DOMON_domain"/>
</dbReference>
<evidence type="ECO:0000259" key="11">
    <source>
        <dbReference type="PROSITE" id="PS50836"/>
    </source>
</evidence>
<evidence type="ECO:0000313" key="13">
    <source>
        <dbReference type="EMBL" id="KFK38218.1"/>
    </source>
</evidence>
<dbReference type="Pfam" id="PF03188">
    <property type="entry name" value="Cytochrom_B561"/>
    <property type="match status" value="1"/>
</dbReference>
<dbReference type="EMBL" id="CM002871">
    <property type="protein sequence ID" value="KFK38218.1"/>
    <property type="molecule type" value="Genomic_DNA"/>
</dbReference>
<accession>A0A087H7W6</accession>
<organism evidence="13 14">
    <name type="scientific">Arabis alpina</name>
    <name type="common">Alpine rock-cress</name>
    <dbReference type="NCBI Taxonomy" id="50452"/>
    <lineage>
        <taxon>Eukaryota</taxon>
        <taxon>Viridiplantae</taxon>
        <taxon>Streptophyta</taxon>
        <taxon>Embryophyta</taxon>
        <taxon>Tracheophyta</taxon>
        <taxon>Spermatophyta</taxon>
        <taxon>Magnoliopsida</taxon>
        <taxon>eudicotyledons</taxon>
        <taxon>Gunneridae</taxon>
        <taxon>Pentapetalae</taxon>
        <taxon>rosids</taxon>
        <taxon>malvids</taxon>
        <taxon>Brassicales</taxon>
        <taxon>Brassicaceae</taxon>
        <taxon>Arabideae</taxon>
        <taxon>Arabis</taxon>
    </lineage>
</organism>
<protein>
    <recommendedName>
        <fullName evidence="15">Cytochrome b561 and DOMON domain-containing protein</fullName>
    </recommendedName>
</protein>
<dbReference type="PROSITE" id="PS50836">
    <property type="entry name" value="DOMON"/>
    <property type="match status" value="1"/>
</dbReference>
<dbReference type="CDD" id="cd08760">
    <property type="entry name" value="Cyt_b561_FRRS1_like"/>
    <property type="match status" value="1"/>
</dbReference>
<feature type="chain" id="PRO_5001822992" description="Cytochrome b561 and DOMON domain-containing protein" evidence="10">
    <location>
        <begin position="20"/>
        <end position="363"/>
    </location>
</feature>
<dbReference type="InterPro" id="IPR017214">
    <property type="entry name" value="UCP037471"/>
</dbReference>
<evidence type="ECO:0000256" key="4">
    <source>
        <dbReference type="ARBA" id="ARBA00022729"/>
    </source>
</evidence>
<name>A0A087H7W6_ARAAL</name>
<dbReference type="OrthoDB" id="19261at2759"/>
<keyword evidence="4 10" id="KW-0732">Signal</keyword>
<keyword evidence="14" id="KW-1185">Reference proteome</keyword>
<dbReference type="Gramene" id="KFK38218">
    <property type="protein sequence ID" value="KFK38218"/>
    <property type="gene ID" value="AALP_AA3G084200"/>
</dbReference>
<proteinExistence type="predicted"/>
<dbReference type="PANTHER" id="PTHR23130">
    <property type="entry name" value="CYTOCHROME B561 AND DOMON DOMAIN-CONTAINING PROTEIN"/>
    <property type="match status" value="1"/>
</dbReference>
<feature type="transmembrane region" description="Helical" evidence="9">
    <location>
        <begin position="273"/>
        <end position="292"/>
    </location>
</feature>
<dbReference type="OMA" id="WNWYHYS"/>
<keyword evidence="3 9" id="KW-0812">Transmembrane</keyword>
<gene>
    <name evidence="13" type="ordered locus">AALP_Aa3g084200</name>
</gene>
<evidence type="ECO:0000256" key="2">
    <source>
        <dbReference type="ARBA" id="ARBA00022448"/>
    </source>
</evidence>
<feature type="transmembrane region" description="Helical" evidence="9">
    <location>
        <begin position="312"/>
        <end position="331"/>
    </location>
</feature>
<comment type="subcellular location">
    <subcellularLocation>
        <location evidence="1">Membrane</location>
    </subcellularLocation>
</comment>
<evidence type="ECO:0000256" key="3">
    <source>
        <dbReference type="ARBA" id="ARBA00022692"/>
    </source>
</evidence>
<keyword evidence="8" id="KW-0479">Metal-binding</keyword>
<dbReference type="PIRSF" id="PIRSF037471">
    <property type="entry name" value="UCP037471"/>
    <property type="match status" value="1"/>
</dbReference>
<evidence type="ECO:0000256" key="1">
    <source>
        <dbReference type="ARBA" id="ARBA00004370"/>
    </source>
</evidence>
<dbReference type="InterPro" id="IPR006593">
    <property type="entry name" value="Cyt_b561/ferric_Rdtase_TM"/>
</dbReference>
<keyword evidence="8" id="KW-0408">Iron</keyword>
<evidence type="ECO:0008006" key="15">
    <source>
        <dbReference type="Google" id="ProtNLM"/>
    </source>
</evidence>
<dbReference type="PANTHER" id="PTHR23130:SF171">
    <property type="entry name" value="OS01G0895300 PROTEIN"/>
    <property type="match status" value="1"/>
</dbReference>
<feature type="domain" description="Cytochrome b561" evidence="12">
    <location>
        <begin position="168"/>
        <end position="363"/>
    </location>
</feature>
<reference evidence="14" key="1">
    <citation type="journal article" date="2015" name="Nat. Plants">
        <title>Genome expansion of Arabis alpina linked with retrotransposition and reduced symmetric DNA methylation.</title>
        <authorList>
            <person name="Willing E.M."/>
            <person name="Rawat V."/>
            <person name="Mandakova T."/>
            <person name="Maumus F."/>
            <person name="James G.V."/>
            <person name="Nordstroem K.J."/>
            <person name="Becker C."/>
            <person name="Warthmann N."/>
            <person name="Chica C."/>
            <person name="Szarzynska B."/>
            <person name="Zytnicki M."/>
            <person name="Albani M.C."/>
            <person name="Kiefer C."/>
            <person name="Bergonzi S."/>
            <person name="Castaings L."/>
            <person name="Mateos J.L."/>
            <person name="Berns M.C."/>
            <person name="Bujdoso N."/>
            <person name="Piofczyk T."/>
            <person name="de Lorenzo L."/>
            <person name="Barrero-Sicilia C."/>
            <person name="Mateos I."/>
            <person name="Piednoel M."/>
            <person name="Hagmann J."/>
            <person name="Chen-Min-Tao R."/>
            <person name="Iglesias-Fernandez R."/>
            <person name="Schuster S.C."/>
            <person name="Alonso-Blanco C."/>
            <person name="Roudier F."/>
            <person name="Carbonero P."/>
            <person name="Paz-Ares J."/>
            <person name="Davis S.J."/>
            <person name="Pecinka A."/>
            <person name="Quesneville H."/>
            <person name="Colot V."/>
            <person name="Lysak M.A."/>
            <person name="Weigel D."/>
            <person name="Coupland G."/>
            <person name="Schneeberger K."/>
        </authorList>
    </citation>
    <scope>NUCLEOTIDE SEQUENCE [LARGE SCALE GENOMIC DNA]</scope>
    <source>
        <strain evidence="14">cv. Pajares</strain>
    </source>
</reference>
<feature type="binding site" description="axial binding residue" evidence="8">
    <location>
        <position position="207"/>
    </location>
    <ligand>
        <name>heme b</name>
        <dbReference type="ChEBI" id="CHEBI:60344"/>
        <label>1</label>
    </ligand>
    <ligandPart>
        <name>Fe</name>
        <dbReference type="ChEBI" id="CHEBI:18248"/>
    </ligandPart>
</feature>
<feature type="binding site" description="axial binding residue" evidence="8">
    <location>
        <position position="273"/>
    </location>
    <ligand>
        <name>heme b</name>
        <dbReference type="ChEBI" id="CHEBI:60344"/>
        <label>1</label>
    </ligand>
    <ligandPart>
        <name>Fe</name>
        <dbReference type="ChEBI" id="CHEBI:18248"/>
    </ligandPart>
</feature>
<evidence type="ECO:0000256" key="7">
    <source>
        <dbReference type="ARBA" id="ARBA00023136"/>
    </source>
</evidence>
<dbReference type="SMART" id="SM00665">
    <property type="entry name" value="B561"/>
    <property type="match status" value="1"/>
</dbReference>
<evidence type="ECO:0000259" key="12">
    <source>
        <dbReference type="PROSITE" id="PS50939"/>
    </source>
</evidence>
<dbReference type="GO" id="GO:0046872">
    <property type="term" value="F:metal ion binding"/>
    <property type="evidence" value="ECO:0007669"/>
    <property type="project" value="UniProtKB-KW"/>
</dbReference>